<dbReference type="Gene3D" id="1.10.8.10">
    <property type="entry name" value="DNA helicase RuvA subunit, C-terminal domain"/>
    <property type="match status" value="1"/>
</dbReference>
<dbReference type="AlphaFoldDB" id="A0A9D9J374"/>
<dbReference type="NCBIfam" id="TIGR03534">
    <property type="entry name" value="RF_mod_PrmC"/>
    <property type="match status" value="1"/>
</dbReference>
<evidence type="ECO:0000256" key="5">
    <source>
        <dbReference type="ARBA" id="ARBA00048391"/>
    </source>
</evidence>
<dbReference type="InterPro" id="IPR050320">
    <property type="entry name" value="N5-glutamine_MTase"/>
</dbReference>
<evidence type="ECO:0000259" key="6">
    <source>
        <dbReference type="Pfam" id="PF05175"/>
    </source>
</evidence>
<dbReference type="GO" id="GO:0003676">
    <property type="term" value="F:nucleic acid binding"/>
    <property type="evidence" value="ECO:0007669"/>
    <property type="project" value="InterPro"/>
</dbReference>
<dbReference type="GO" id="GO:0032259">
    <property type="term" value="P:methylation"/>
    <property type="evidence" value="ECO:0007669"/>
    <property type="project" value="UniProtKB-KW"/>
</dbReference>
<evidence type="ECO:0000256" key="3">
    <source>
        <dbReference type="ARBA" id="ARBA00022679"/>
    </source>
</evidence>
<feature type="domain" description="Methyltransferase small" evidence="6">
    <location>
        <begin position="127"/>
        <end position="215"/>
    </location>
</feature>
<keyword evidence="3 7" id="KW-0808">Transferase</keyword>
<dbReference type="PANTHER" id="PTHR18895">
    <property type="entry name" value="HEMK METHYLTRANSFERASE"/>
    <property type="match status" value="1"/>
</dbReference>
<evidence type="ECO:0000256" key="1">
    <source>
        <dbReference type="ARBA" id="ARBA00012771"/>
    </source>
</evidence>
<protein>
    <recommendedName>
        <fullName evidence="1">peptide chain release factor N(5)-glutamine methyltransferase</fullName>
        <ecNumber evidence="1">2.1.1.297</ecNumber>
    </recommendedName>
</protein>
<name>A0A9D9J374_9BACT</name>
<organism evidence="7 8">
    <name type="scientific">Candidatus Cryptobacteroides excrementavium</name>
    <dbReference type="NCBI Taxonomy" id="2840759"/>
    <lineage>
        <taxon>Bacteria</taxon>
        <taxon>Pseudomonadati</taxon>
        <taxon>Bacteroidota</taxon>
        <taxon>Bacteroidia</taxon>
        <taxon>Bacteroidales</taxon>
        <taxon>Candidatus Cryptobacteroides</taxon>
    </lineage>
</organism>
<dbReference type="InterPro" id="IPR029063">
    <property type="entry name" value="SAM-dependent_MTases_sf"/>
</dbReference>
<evidence type="ECO:0000256" key="4">
    <source>
        <dbReference type="ARBA" id="ARBA00022691"/>
    </source>
</evidence>
<evidence type="ECO:0000313" key="7">
    <source>
        <dbReference type="EMBL" id="MBO8486293.1"/>
    </source>
</evidence>
<dbReference type="InterPro" id="IPR004556">
    <property type="entry name" value="HemK-like"/>
</dbReference>
<dbReference type="Pfam" id="PF05175">
    <property type="entry name" value="MTS"/>
    <property type="match status" value="1"/>
</dbReference>
<comment type="catalytic activity">
    <reaction evidence="5">
        <text>L-glutaminyl-[peptide chain release factor] + S-adenosyl-L-methionine = N(5)-methyl-L-glutaminyl-[peptide chain release factor] + S-adenosyl-L-homocysteine + H(+)</text>
        <dbReference type="Rhea" id="RHEA:42896"/>
        <dbReference type="Rhea" id="RHEA-COMP:10271"/>
        <dbReference type="Rhea" id="RHEA-COMP:10272"/>
        <dbReference type="ChEBI" id="CHEBI:15378"/>
        <dbReference type="ChEBI" id="CHEBI:30011"/>
        <dbReference type="ChEBI" id="CHEBI:57856"/>
        <dbReference type="ChEBI" id="CHEBI:59789"/>
        <dbReference type="ChEBI" id="CHEBI:61891"/>
        <dbReference type="EC" id="2.1.1.297"/>
    </reaction>
</comment>
<evidence type="ECO:0000256" key="2">
    <source>
        <dbReference type="ARBA" id="ARBA00022603"/>
    </source>
</evidence>
<reference evidence="7" key="2">
    <citation type="journal article" date="2021" name="PeerJ">
        <title>Extensive microbial diversity within the chicken gut microbiome revealed by metagenomics and culture.</title>
        <authorList>
            <person name="Gilroy R."/>
            <person name="Ravi A."/>
            <person name="Getino M."/>
            <person name="Pursley I."/>
            <person name="Horton D.L."/>
            <person name="Alikhan N.F."/>
            <person name="Baker D."/>
            <person name="Gharbi K."/>
            <person name="Hall N."/>
            <person name="Watson M."/>
            <person name="Adriaenssens E.M."/>
            <person name="Foster-Nyarko E."/>
            <person name="Jarju S."/>
            <person name="Secka A."/>
            <person name="Antonio M."/>
            <person name="Oren A."/>
            <person name="Chaudhuri R.R."/>
            <person name="La Ragione R."/>
            <person name="Hildebrand F."/>
            <person name="Pallen M.J."/>
        </authorList>
    </citation>
    <scope>NUCLEOTIDE SEQUENCE</scope>
    <source>
        <strain evidence="7">B2-16538</strain>
    </source>
</reference>
<proteinExistence type="predicted"/>
<dbReference type="NCBIfam" id="TIGR00536">
    <property type="entry name" value="hemK_fam"/>
    <property type="match status" value="1"/>
</dbReference>
<evidence type="ECO:0000313" key="8">
    <source>
        <dbReference type="Proteomes" id="UP000823750"/>
    </source>
</evidence>
<dbReference type="PROSITE" id="PS00092">
    <property type="entry name" value="N6_MTASE"/>
    <property type="match status" value="1"/>
</dbReference>
<dbReference type="EMBL" id="JADILX010000116">
    <property type="protein sequence ID" value="MBO8486293.1"/>
    <property type="molecule type" value="Genomic_DNA"/>
</dbReference>
<dbReference type="Gene3D" id="3.40.50.150">
    <property type="entry name" value="Vaccinia Virus protein VP39"/>
    <property type="match status" value="1"/>
</dbReference>
<gene>
    <name evidence="7" type="primary">prmC</name>
    <name evidence="7" type="ORF">IAB78_07710</name>
</gene>
<dbReference type="InterPro" id="IPR019874">
    <property type="entry name" value="RF_methyltr_PrmC"/>
</dbReference>
<dbReference type="CDD" id="cd02440">
    <property type="entry name" value="AdoMet_MTases"/>
    <property type="match status" value="1"/>
</dbReference>
<dbReference type="PANTHER" id="PTHR18895:SF74">
    <property type="entry name" value="MTRF1L RELEASE FACTOR GLUTAMINE METHYLTRANSFERASE"/>
    <property type="match status" value="1"/>
</dbReference>
<sequence>MLLKEFISASVASLEKSYSQNEARAIVFRLCEDVLGTRSYTHIVEPGFVIDKNRLPELQEKFSRLESGEPLQYVTGHMQFCGFDFKVTPDVLIPRQETELLCRHAIEFVSRISRMRQSSGKFASPVRALDLCTGSGCIAWTLALSVPGIEVVATDISEKALQVARSQNFREYVKAHNIKVPRFVHQDVLDTETDPGLGTFDLIVSNPPYVTESEKALMNKNVLDFEPASALFVPDDDPMRYYRAISFWSEKYLAHDGLGLAEVNEAFGGMTAEVFEQGGFVHTDLIKDINNKVRIIRYSR</sequence>
<dbReference type="EC" id="2.1.1.297" evidence="1"/>
<accession>A0A9D9J374</accession>
<reference evidence="7" key="1">
    <citation type="submission" date="2020-10" db="EMBL/GenBank/DDBJ databases">
        <authorList>
            <person name="Gilroy R."/>
        </authorList>
    </citation>
    <scope>NUCLEOTIDE SEQUENCE</scope>
    <source>
        <strain evidence="7">B2-16538</strain>
    </source>
</reference>
<dbReference type="InterPro" id="IPR002052">
    <property type="entry name" value="DNA_methylase_N6_adenine_CS"/>
</dbReference>
<comment type="caution">
    <text evidence="7">The sequence shown here is derived from an EMBL/GenBank/DDBJ whole genome shotgun (WGS) entry which is preliminary data.</text>
</comment>
<keyword evidence="4" id="KW-0949">S-adenosyl-L-methionine</keyword>
<dbReference type="GO" id="GO:0102559">
    <property type="term" value="F:peptide chain release factor N(5)-glutamine methyltransferase activity"/>
    <property type="evidence" value="ECO:0007669"/>
    <property type="project" value="UniProtKB-EC"/>
</dbReference>
<dbReference type="Proteomes" id="UP000823750">
    <property type="component" value="Unassembled WGS sequence"/>
</dbReference>
<keyword evidence="2 7" id="KW-0489">Methyltransferase</keyword>
<dbReference type="InterPro" id="IPR007848">
    <property type="entry name" value="Small_mtfrase_dom"/>
</dbReference>
<dbReference type="SUPFAM" id="SSF53335">
    <property type="entry name" value="S-adenosyl-L-methionine-dependent methyltransferases"/>
    <property type="match status" value="1"/>
</dbReference>